<sequence length="90" mass="9728">MLCYKAVNPVGIEEGVKSLCEGGALPRFLLYNDRHSYLSSLGVDGVKGNNLICCMSHNSDNIFSALKSIRRIHASGTNNASPAYCYCGIQ</sequence>
<dbReference type="EMBL" id="JAAALK010000086">
    <property type="protein sequence ID" value="KAG8082392.1"/>
    <property type="molecule type" value="Genomic_DNA"/>
</dbReference>
<reference evidence="2" key="2">
    <citation type="submission" date="2021-02" db="EMBL/GenBank/DDBJ databases">
        <authorList>
            <person name="Kimball J.A."/>
            <person name="Haas M.W."/>
            <person name="Macchietto M."/>
            <person name="Kono T."/>
            <person name="Duquette J."/>
            <person name="Shao M."/>
        </authorList>
    </citation>
    <scope>NUCLEOTIDE SEQUENCE</scope>
    <source>
        <tissue evidence="2">Fresh leaf tissue</tissue>
    </source>
</reference>
<reference evidence="2" key="1">
    <citation type="journal article" date="2021" name="bioRxiv">
        <title>Whole Genome Assembly and Annotation of Northern Wild Rice, Zizania palustris L., Supports a Whole Genome Duplication in the Zizania Genus.</title>
        <authorList>
            <person name="Haas M."/>
            <person name="Kono T."/>
            <person name="Macchietto M."/>
            <person name="Millas R."/>
            <person name="McGilp L."/>
            <person name="Shao M."/>
            <person name="Duquette J."/>
            <person name="Hirsch C.N."/>
            <person name="Kimball J."/>
        </authorList>
    </citation>
    <scope>NUCLEOTIDE SEQUENCE</scope>
    <source>
        <tissue evidence="2">Fresh leaf tissue</tissue>
    </source>
</reference>
<dbReference type="AlphaFoldDB" id="A0A8J5T821"/>
<name>A0A8J5T821_ZIZPA</name>
<evidence type="ECO:0000256" key="1">
    <source>
        <dbReference type="ARBA" id="ARBA00023277"/>
    </source>
</evidence>
<dbReference type="Pfam" id="PF05691">
    <property type="entry name" value="Raffinose_syn"/>
    <property type="match status" value="1"/>
</dbReference>
<evidence type="ECO:0000313" key="3">
    <source>
        <dbReference type="Proteomes" id="UP000729402"/>
    </source>
</evidence>
<accession>A0A8J5T821</accession>
<proteinExistence type="predicted"/>
<organism evidence="2 3">
    <name type="scientific">Zizania palustris</name>
    <name type="common">Northern wild rice</name>
    <dbReference type="NCBI Taxonomy" id="103762"/>
    <lineage>
        <taxon>Eukaryota</taxon>
        <taxon>Viridiplantae</taxon>
        <taxon>Streptophyta</taxon>
        <taxon>Embryophyta</taxon>
        <taxon>Tracheophyta</taxon>
        <taxon>Spermatophyta</taxon>
        <taxon>Magnoliopsida</taxon>
        <taxon>Liliopsida</taxon>
        <taxon>Poales</taxon>
        <taxon>Poaceae</taxon>
        <taxon>BOP clade</taxon>
        <taxon>Oryzoideae</taxon>
        <taxon>Oryzeae</taxon>
        <taxon>Zizaniinae</taxon>
        <taxon>Zizania</taxon>
    </lineage>
</organism>
<protein>
    <submittedName>
        <fullName evidence="2">Uncharacterized protein</fullName>
    </submittedName>
</protein>
<keyword evidence="3" id="KW-1185">Reference proteome</keyword>
<keyword evidence="1" id="KW-0119">Carbohydrate metabolism</keyword>
<comment type="caution">
    <text evidence="2">The sequence shown here is derived from an EMBL/GenBank/DDBJ whole genome shotgun (WGS) entry which is preliminary data.</text>
</comment>
<gene>
    <name evidence="2" type="ORF">GUJ93_ZPchr0014g46533</name>
</gene>
<dbReference type="InterPro" id="IPR008811">
    <property type="entry name" value="Glycosyl_hydrolases_36"/>
</dbReference>
<dbReference type="Proteomes" id="UP000729402">
    <property type="component" value="Unassembled WGS sequence"/>
</dbReference>
<evidence type="ECO:0000313" key="2">
    <source>
        <dbReference type="EMBL" id="KAG8082392.1"/>
    </source>
</evidence>